<dbReference type="Proteomes" id="UP000290958">
    <property type="component" value="Unassembled WGS sequence"/>
</dbReference>
<dbReference type="RefSeq" id="WP_129403696.1">
    <property type="nucleotide sequence ID" value="NZ_SBKP01000004.1"/>
</dbReference>
<evidence type="ECO:0000313" key="2">
    <source>
        <dbReference type="EMBL" id="RXR29506.1"/>
    </source>
</evidence>
<comment type="caution">
    <text evidence="2">The sequence shown here is derived from an EMBL/GenBank/DDBJ whole genome shotgun (WGS) entry which is preliminary data.</text>
</comment>
<reference evidence="3" key="1">
    <citation type="submission" date="2019-01" db="EMBL/GenBank/DDBJ databases">
        <title>Cytophagaceae bacterium strain CAR-16.</title>
        <authorList>
            <person name="Chen W.-M."/>
        </authorList>
    </citation>
    <scope>NUCLEOTIDE SEQUENCE [LARGE SCALE GENOMIC DNA]</scope>
    <source>
        <strain evidence="3">CHR27</strain>
    </source>
</reference>
<protein>
    <submittedName>
        <fullName evidence="2">SDR family NAD(P)-dependent oxidoreductase</fullName>
    </submittedName>
</protein>
<dbReference type="PANTHER" id="PTHR43658">
    <property type="entry name" value="SHORT-CHAIN DEHYDROGENASE/REDUCTASE"/>
    <property type="match status" value="1"/>
</dbReference>
<dbReference type="Pfam" id="PF00106">
    <property type="entry name" value="adh_short"/>
    <property type="match status" value="1"/>
</dbReference>
<dbReference type="InterPro" id="IPR002347">
    <property type="entry name" value="SDR_fam"/>
</dbReference>
<dbReference type="GO" id="GO:0016491">
    <property type="term" value="F:oxidoreductase activity"/>
    <property type="evidence" value="ECO:0007669"/>
    <property type="project" value="UniProtKB-KW"/>
</dbReference>
<accession>A0A4V1N3Q7</accession>
<dbReference type="PROSITE" id="PS00061">
    <property type="entry name" value="ADH_SHORT"/>
    <property type="match status" value="1"/>
</dbReference>
<dbReference type="EMBL" id="SBKP01000004">
    <property type="protein sequence ID" value="RXR29506.1"/>
    <property type="molecule type" value="Genomic_DNA"/>
</dbReference>
<dbReference type="AlphaFoldDB" id="A0A4V1N3Q7"/>
<keyword evidence="1" id="KW-0560">Oxidoreductase</keyword>
<dbReference type="OrthoDB" id="9795647at2"/>
<keyword evidence="3" id="KW-1185">Reference proteome</keyword>
<organism evidence="2 3">
    <name type="scientific">Sphingobium fluviale</name>
    <dbReference type="NCBI Taxonomy" id="2506423"/>
    <lineage>
        <taxon>Bacteria</taxon>
        <taxon>Pseudomonadati</taxon>
        <taxon>Pseudomonadota</taxon>
        <taxon>Alphaproteobacteria</taxon>
        <taxon>Sphingomonadales</taxon>
        <taxon>Sphingomonadaceae</taxon>
        <taxon>Sphingobium</taxon>
    </lineage>
</organism>
<sequence>MDITKETVAVVTGGASGLGAATARALAAKGARVAIFDRNQELGTALAAEIDGIFCSVDVTDDASVDAGFARARAAHGQERVLVCCAGVGNVHRTANRSRTDGSIRHFPMDIFDLVIQVNLVGTFRCVAKSAAGMLTLDAGEDGERGAMVLTASVAAEDGQMGQAAYSASKGGIVGMTLPIARDLMSEGIRVNTILPGIFDTPLMNSAPDAVKSALAASIAFPKRFGKPEEYARLAMAMIETAYFNGEDVRLDGAIRMQPR</sequence>
<dbReference type="PANTHER" id="PTHR43658:SF8">
    <property type="entry name" value="17-BETA-HYDROXYSTEROID DEHYDROGENASE 14-RELATED"/>
    <property type="match status" value="1"/>
</dbReference>
<gene>
    <name evidence="2" type="ORF">EQG66_06025</name>
</gene>
<dbReference type="InterPro" id="IPR020904">
    <property type="entry name" value="Sc_DH/Rdtase_CS"/>
</dbReference>
<dbReference type="InterPro" id="IPR036291">
    <property type="entry name" value="NAD(P)-bd_dom_sf"/>
</dbReference>
<dbReference type="Gene3D" id="3.40.50.720">
    <property type="entry name" value="NAD(P)-binding Rossmann-like Domain"/>
    <property type="match status" value="1"/>
</dbReference>
<dbReference type="PRINTS" id="PR00081">
    <property type="entry name" value="GDHRDH"/>
</dbReference>
<proteinExistence type="predicted"/>
<dbReference type="SUPFAM" id="SSF51735">
    <property type="entry name" value="NAD(P)-binding Rossmann-fold domains"/>
    <property type="match status" value="1"/>
</dbReference>
<evidence type="ECO:0000313" key="3">
    <source>
        <dbReference type="Proteomes" id="UP000290958"/>
    </source>
</evidence>
<evidence type="ECO:0000256" key="1">
    <source>
        <dbReference type="ARBA" id="ARBA00023002"/>
    </source>
</evidence>
<name>A0A4V1N3Q7_9SPHN</name>